<dbReference type="Gene3D" id="1.10.8.430">
    <property type="entry name" value="Helical domain of apoptotic protease-activating factors"/>
    <property type="match status" value="1"/>
</dbReference>
<accession>I3SZY9</accession>
<dbReference type="InterPro" id="IPR044974">
    <property type="entry name" value="Disease_R_plants"/>
</dbReference>
<dbReference type="EMBL" id="BT146037">
    <property type="protein sequence ID" value="AFK45831.1"/>
    <property type="molecule type" value="mRNA"/>
</dbReference>
<dbReference type="InterPro" id="IPR058192">
    <property type="entry name" value="WHD_ROQ1-like"/>
</dbReference>
<name>I3SZY9_LOTJA</name>
<dbReference type="PANTHER" id="PTHR11017:SF431">
    <property type="entry name" value="ADP-RIBOSYL CYCLASE_CYCLIC ADP-RIBOSE HYDROLASE"/>
    <property type="match status" value="1"/>
</dbReference>
<protein>
    <recommendedName>
        <fullName evidence="2">Disease resistance protein Roq1-like winged-helix domain-containing protein</fullName>
    </recommendedName>
</protein>
<dbReference type="GO" id="GO:0006952">
    <property type="term" value="P:defense response"/>
    <property type="evidence" value="ECO:0007669"/>
    <property type="project" value="InterPro"/>
</dbReference>
<dbReference type="InterPro" id="IPR042197">
    <property type="entry name" value="Apaf_helical"/>
</dbReference>
<dbReference type="InterPro" id="IPR036390">
    <property type="entry name" value="WH_DNA-bd_sf"/>
</dbReference>
<evidence type="ECO:0000313" key="3">
    <source>
        <dbReference type="EMBL" id="AFK45831.1"/>
    </source>
</evidence>
<proteinExistence type="evidence at transcript level"/>
<dbReference type="AlphaFoldDB" id="I3SZY9"/>
<evidence type="ECO:0000259" key="2">
    <source>
        <dbReference type="Pfam" id="PF23282"/>
    </source>
</evidence>
<dbReference type="SUPFAM" id="SSF46785">
    <property type="entry name" value="Winged helix' DNA-binding domain"/>
    <property type="match status" value="1"/>
</dbReference>
<sequence length="218" mass="25474">MVERKYEMGELKNEDALKLLKWKAFKTNEISPSYVDILSRVVTYAAGLPLALEVIGSYLYKKSIEECKHALDRYEKIPIQEIQKVLKVSYDALDEEEKSVFLGIACCFRGYKLTKLEKILHAHYDDNKKHHIGVLAEKSLIKIIGFGYVTLHDLIEDMGKEIVRQESPEEPGKRSRLWFHKDIVQVLRENTVSEIGMDSFAFHLKLRLISFNYYCYEY</sequence>
<feature type="domain" description="Disease resistance protein Roq1-like winged-helix" evidence="2">
    <location>
        <begin position="95"/>
        <end position="167"/>
    </location>
</feature>
<organism evidence="3">
    <name type="scientific">Lotus japonicus</name>
    <name type="common">Lotus corniculatus var. japonicus</name>
    <dbReference type="NCBI Taxonomy" id="34305"/>
    <lineage>
        <taxon>Eukaryota</taxon>
        <taxon>Viridiplantae</taxon>
        <taxon>Streptophyta</taxon>
        <taxon>Embryophyta</taxon>
        <taxon>Tracheophyta</taxon>
        <taxon>Spermatophyta</taxon>
        <taxon>Magnoliopsida</taxon>
        <taxon>eudicotyledons</taxon>
        <taxon>Gunneridae</taxon>
        <taxon>Pentapetalae</taxon>
        <taxon>rosids</taxon>
        <taxon>fabids</taxon>
        <taxon>Fabales</taxon>
        <taxon>Fabaceae</taxon>
        <taxon>Papilionoideae</taxon>
        <taxon>50 kb inversion clade</taxon>
        <taxon>NPAAA clade</taxon>
        <taxon>Hologalegina</taxon>
        <taxon>robinioid clade</taxon>
        <taxon>Loteae</taxon>
        <taxon>Lotus</taxon>
    </lineage>
</organism>
<dbReference type="Pfam" id="PF23282">
    <property type="entry name" value="WHD_ROQ1"/>
    <property type="match status" value="1"/>
</dbReference>
<reference evidence="3" key="1">
    <citation type="submission" date="2012-05" db="EMBL/GenBank/DDBJ databases">
        <authorList>
            <person name="Krishnakumar V."/>
            <person name="Cheung F."/>
            <person name="Xiao Y."/>
            <person name="Chan A."/>
            <person name="Moskal W.A."/>
            <person name="Town C.D."/>
        </authorList>
    </citation>
    <scope>NUCLEOTIDE SEQUENCE</scope>
</reference>
<dbReference type="GO" id="GO:0043531">
    <property type="term" value="F:ADP binding"/>
    <property type="evidence" value="ECO:0007669"/>
    <property type="project" value="InterPro"/>
</dbReference>
<evidence type="ECO:0000256" key="1">
    <source>
        <dbReference type="ARBA" id="ARBA00022737"/>
    </source>
</evidence>
<dbReference type="SUPFAM" id="SSF52540">
    <property type="entry name" value="P-loop containing nucleoside triphosphate hydrolases"/>
    <property type="match status" value="1"/>
</dbReference>
<dbReference type="InterPro" id="IPR027417">
    <property type="entry name" value="P-loop_NTPase"/>
</dbReference>
<dbReference type="PANTHER" id="PTHR11017">
    <property type="entry name" value="LEUCINE-RICH REPEAT-CONTAINING PROTEIN"/>
    <property type="match status" value="1"/>
</dbReference>
<keyword evidence="1" id="KW-0677">Repeat</keyword>